<evidence type="ECO:0000313" key="2">
    <source>
        <dbReference type="Proteomes" id="UP000265419"/>
    </source>
</evidence>
<sequence length="154" mass="16374">MSSLRVTQTLEPHGPASAFVLSDEQVAELSSKKAFPVLVEVNGVSARLRLARMGGINMIGLSKAVRAQLGVEIGDTVEALIRPDEAERTVDVPEQLAAALAADPVVAAAFEALSFTRRKEIARSIAEAKQEATRERRLEKALAELGAAAEEGRA</sequence>
<dbReference type="InterPro" id="IPR037079">
    <property type="entry name" value="AF2212/PG0164-like_sf"/>
</dbReference>
<dbReference type="RefSeq" id="WP_119423551.1">
    <property type="nucleotide sequence ID" value="NZ_QQXK01000003.1"/>
</dbReference>
<keyword evidence="2" id="KW-1185">Reference proteome</keyword>
<dbReference type="Pfam" id="PF08922">
    <property type="entry name" value="DUF1905"/>
    <property type="match status" value="1"/>
</dbReference>
<dbReference type="Proteomes" id="UP000265419">
    <property type="component" value="Unassembled WGS sequence"/>
</dbReference>
<organism evidence="1 2">
    <name type="scientific">Galactobacter valiniphilus</name>
    <dbReference type="NCBI Taxonomy" id="2676122"/>
    <lineage>
        <taxon>Bacteria</taxon>
        <taxon>Bacillati</taxon>
        <taxon>Actinomycetota</taxon>
        <taxon>Actinomycetes</taxon>
        <taxon>Micrococcales</taxon>
        <taxon>Micrococcaceae</taxon>
        <taxon>Galactobacter</taxon>
    </lineage>
</organism>
<name>A0A399JD47_9MICC</name>
<dbReference type="SUPFAM" id="SSF141694">
    <property type="entry name" value="AF2212/PG0164-like"/>
    <property type="match status" value="1"/>
</dbReference>
<protein>
    <submittedName>
        <fullName evidence="1">DUF1905 domain-containing protein</fullName>
    </submittedName>
</protein>
<dbReference type="InterPro" id="IPR015018">
    <property type="entry name" value="DUF1905"/>
</dbReference>
<dbReference type="Pfam" id="PF13376">
    <property type="entry name" value="OmdA"/>
    <property type="match status" value="1"/>
</dbReference>
<evidence type="ECO:0000313" key="1">
    <source>
        <dbReference type="EMBL" id="RII43485.1"/>
    </source>
</evidence>
<dbReference type="Gene3D" id="2.40.30.100">
    <property type="entry name" value="AF2212/PG0164-like"/>
    <property type="match status" value="1"/>
</dbReference>
<dbReference type="AlphaFoldDB" id="A0A399JD47"/>
<proteinExistence type="predicted"/>
<accession>A0A399JD47</accession>
<comment type="caution">
    <text evidence="1">The sequence shown here is derived from an EMBL/GenBank/DDBJ whole genome shotgun (WGS) entry which is preliminary data.</text>
</comment>
<reference evidence="1 2" key="1">
    <citation type="submission" date="2018-07" db="EMBL/GenBank/DDBJ databases">
        <title>Arthrobacter sp. nov., isolated from raw cow's milk with high bacterial count.</title>
        <authorList>
            <person name="Hahne J."/>
            <person name="Isele D."/>
            <person name="Lipski A."/>
        </authorList>
    </citation>
    <scope>NUCLEOTIDE SEQUENCE [LARGE SCALE GENOMIC DNA]</scope>
    <source>
        <strain evidence="1 2">JZ R-35</strain>
    </source>
</reference>
<dbReference type="EMBL" id="QQXK01000003">
    <property type="protein sequence ID" value="RII43485.1"/>
    <property type="molecule type" value="Genomic_DNA"/>
</dbReference>
<gene>
    <name evidence="1" type="ORF">DWB68_02470</name>
</gene>